<reference evidence="1 2" key="1">
    <citation type="submission" date="2019-01" db="EMBL/GenBank/DDBJ databases">
        <title>Sinorhodobacter populi sp. nov. isolated from the symptomatic bark tissue of Populus euramericana canker.</title>
        <authorList>
            <person name="Xu G."/>
        </authorList>
    </citation>
    <scope>NUCLEOTIDE SEQUENCE [LARGE SCALE GENOMIC DNA]</scope>
    <source>
        <strain evidence="1 2">2D-5</strain>
    </source>
</reference>
<evidence type="ECO:0000313" key="2">
    <source>
        <dbReference type="Proteomes" id="UP000285710"/>
    </source>
</evidence>
<dbReference type="AlphaFoldDB" id="A0A443J1S1"/>
<proteinExistence type="predicted"/>
<keyword evidence="2" id="KW-1185">Reference proteome</keyword>
<dbReference type="EMBL" id="SAUW01000003">
    <property type="protein sequence ID" value="RWR14369.1"/>
    <property type="molecule type" value="Genomic_DNA"/>
</dbReference>
<reference evidence="1 2" key="2">
    <citation type="submission" date="2019-01" db="EMBL/GenBank/DDBJ databases">
        <authorList>
            <person name="Li Y."/>
        </authorList>
    </citation>
    <scope>NUCLEOTIDE SEQUENCE [LARGE SCALE GENOMIC DNA]</scope>
    <source>
        <strain evidence="1 2">2D-5</strain>
    </source>
</reference>
<dbReference type="Proteomes" id="UP000285710">
    <property type="component" value="Unassembled WGS sequence"/>
</dbReference>
<accession>A0A443J1S1</accession>
<protein>
    <submittedName>
        <fullName evidence="1">Uncharacterized protein</fullName>
    </submittedName>
</protein>
<comment type="caution">
    <text evidence="1">The sequence shown here is derived from an EMBL/GenBank/DDBJ whole genome shotgun (WGS) entry which is preliminary data.</text>
</comment>
<organism evidence="1 2">
    <name type="scientific">Paenirhodobacter populi</name>
    <dbReference type="NCBI Taxonomy" id="2306993"/>
    <lineage>
        <taxon>Bacteria</taxon>
        <taxon>Pseudomonadati</taxon>
        <taxon>Pseudomonadota</taxon>
        <taxon>Alphaproteobacteria</taxon>
        <taxon>Rhodobacterales</taxon>
        <taxon>Rhodobacter group</taxon>
        <taxon>Paenirhodobacter</taxon>
    </lineage>
</organism>
<sequence>MTRHPIDRANPKAEGARVKHFLDLARREGVHPAVQELGQRPVTTRTARKVQEFLRIDRQESPAT</sequence>
<dbReference type="RefSeq" id="WP_128268912.1">
    <property type="nucleotide sequence ID" value="NZ_SAUW01000003.1"/>
</dbReference>
<evidence type="ECO:0000313" key="1">
    <source>
        <dbReference type="EMBL" id="RWR14369.1"/>
    </source>
</evidence>
<gene>
    <name evidence="1" type="ORF">D2T33_03945</name>
</gene>
<name>A0A443J1S1_9RHOB</name>